<protein>
    <submittedName>
        <fullName evidence="1">Uncharacterized protein</fullName>
    </submittedName>
</protein>
<sequence length="91" mass="9824">MSVGNVSELIVSNSAMCRLRIFLQLEVGPILELGSIQAGHVNVVFDLKKVHGLGDGSRFQVGAFPEEGLEIIDKNTFTYEKSSVLAGIVSF</sequence>
<gene>
    <name evidence="1" type="ORF">GYMLUDRAFT_246840</name>
</gene>
<dbReference type="HOGENOM" id="CLU_2306473_0_0_1"/>
<dbReference type="AlphaFoldDB" id="A0A0D0CQ45"/>
<dbReference type="OrthoDB" id="2865209at2759"/>
<reference evidence="1 2" key="1">
    <citation type="submission" date="2014-04" db="EMBL/GenBank/DDBJ databases">
        <title>Evolutionary Origins and Diversification of the Mycorrhizal Mutualists.</title>
        <authorList>
            <consortium name="DOE Joint Genome Institute"/>
            <consortium name="Mycorrhizal Genomics Consortium"/>
            <person name="Kohler A."/>
            <person name="Kuo A."/>
            <person name="Nagy L.G."/>
            <person name="Floudas D."/>
            <person name="Copeland A."/>
            <person name="Barry K.W."/>
            <person name="Cichocki N."/>
            <person name="Veneault-Fourrey C."/>
            <person name="LaButti K."/>
            <person name="Lindquist E.A."/>
            <person name="Lipzen A."/>
            <person name="Lundell T."/>
            <person name="Morin E."/>
            <person name="Murat C."/>
            <person name="Riley R."/>
            <person name="Ohm R."/>
            <person name="Sun H."/>
            <person name="Tunlid A."/>
            <person name="Henrissat B."/>
            <person name="Grigoriev I.V."/>
            <person name="Hibbett D.S."/>
            <person name="Martin F."/>
        </authorList>
    </citation>
    <scope>NUCLEOTIDE SEQUENCE [LARGE SCALE GENOMIC DNA]</scope>
    <source>
        <strain evidence="1 2">FD-317 M1</strain>
    </source>
</reference>
<organism evidence="1 2">
    <name type="scientific">Collybiopsis luxurians FD-317 M1</name>
    <dbReference type="NCBI Taxonomy" id="944289"/>
    <lineage>
        <taxon>Eukaryota</taxon>
        <taxon>Fungi</taxon>
        <taxon>Dikarya</taxon>
        <taxon>Basidiomycota</taxon>
        <taxon>Agaricomycotina</taxon>
        <taxon>Agaricomycetes</taxon>
        <taxon>Agaricomycetidae</taxon>
        <taxon>Agaricales</taxon>
        <taxon>Marasmiineae</taxon>
        <taxon>Omphalotaceae</taxon>
        <taxon>Collybiopsis</taxon>
        <taxon>Collybiopsis luxurians</taxon>
    </lineage>
</organism>
<dbReference type="Proteomes" id="UP000053593">
    <property type="component" value="Unassembled WGS sequence"/>
</dbReference>
<name>A0A0D0CQ45_9AGAR</name>
<keyword evidence="2" id="KW-1185">Reference proteome</keyword>
<evidence type="ECO:0000313" key="1">
    <source>
        <dbReference type="EMBL" id="KIK57493.1"/>
    </source>
</evidence>
<evidence type="ECO:0000313" key="2">
    <source>
        <dbReference type="Proteomes" id="UP000053593"/>
    </source>
</evidence>
<accession>A0A0D0CQ45</accession>
<dbReference type="EMBL" id="KN834790">
    <property type="protein sequence ID" value="KIK57493.1"/>
    <property type="molecule type" value="Genomic_DNA"/>
</dbReference>
<proteinExistence type="predicted"/>